<dbReference type="Pfam" id="PF00082">
    <property type="entry name" value="Peptidase_S8"/>
    <property type="match status" value="1"/>
</dbReference>
<evidence type="ECO:0000313" key="11">
    <source>
        <dbReference type="Proteomes" id="UP000325849"/>
    </source>
</evidence>
<dbReference type="PROSITE" id="PS51892">
    <property type="entry name" value="SUBTILASE"/>
    <property type="match status" value="1"/>
</dbReference>
<evidence type="ECO:0000256" key="7">
    <source>
        <dbReference type="SAM" id="MobiDB-lite"/>
    </source>
</evidence>
<dbReference type="InterPro" id="IPR023828">
    <property type="entry name" value="Peptidase_S8_Ser-AS"/>
</dbReference>
<name>A0A5N8V4V6_9ACTN</name>
<proteinExistence type="inferred from homology"/>
<protein>
    <submittedName>
        <fullName evidence="10">S8 family serine peptidase</fullName>
    </submittedName>
</protein>
<evidence type="ECO:0000256" key="3">
    <source>
        <dbReference type="ARBA" id="ARBA00022801"/>
    </source>
</evidence>
<dbReference type="EMBL" id="VJZD01000005">
    <property type="protein sequence ID" value="MPY30197.1"/>
    <property type="molecule type" value="Genomic_DNA"/>
</dbReference>
<dbReference type="Proteomes" id="UP000325849">
    <property type="component" value="Unassembled WGS sequence"/>
</dbReference>
<evidence type="ECO:0000313" key="10">
    <source>
        <dbReference type="EMBL" id="MPY30197.1"/>
    </source>
</evidence>
<evidence type="ECO:0000256" key="2">
    <source>
        <dbReference type="ARBA" id="ARBA00022670"/>
    </source>
</evidence>
<dbReference type="InterPro" id="IPR050131">
    <property type="entry name" value="Peptidase_S8_subtilisin-like"/>
</dbReference>
<dbReference type="InterPro" id="IPR017296">
    <property type="entry name" value="Peptidase_S8A_SAM-P45"/>
</dbReference>
<evidence type="ECO:0000256" key="5">
    <source>
        <dbReference type="PIRSR" id="PIRSR615500-1"/>
    </source>
</evidence>
<keyword evidence="3 6" id="KW-0378">Hydrolase</keyword>
<dbReference type="AlphaFoldDB" id="A0A5N8V4V6"/>
<dbReference type="PANTHER" id="PTHR43806">
    <property type="entry name" value="PEPTIDASE S8"/>
    <property type="match status" value="1"/>
</dbReference>
<feature type="region of interest" description="Disordered" evidence="7">
    <location>
        <begin position="32"/>
        <end position="86"/>
    </location>
</feature>
<dbReference type="OrthoDB" id="9798386at2"/>
<feature type="active site" description="Charge relay system" evidence="5 6">
    <location>
        <position position="283"/>
    </location>
</feature>
<dbReference type="InterPro" id="IPR015500">
    <property type="entry name" value="Peptidase_S8_subtilisin-rel"/>
</dbReference>
<keyword evidence="11" id="KW-1185">Reference proteome</keyword>
<dbReference type="PANTHER" id="PTHR43806:SF11">
    <property type="entry name" value="CEREVISIN-RELATED"/>
    <property type="match status" value="1"/>
</dbReference>
<evidence type="ECO:0000256" key="8">
    <source>
        <dbReference type="SAM" id="SignalP"/>
    </source>
</evidence>
<organism evidence="10 11">
    <name type="scientific">Streptomyces adustus</name>
    <dbReference type="NCBI Taxonomy" id="1609272"/>
    <lineage>
        <taxon>Bacteria</taxon>
        <taxon>Bacillati</taxon>
        <taxon>Actinomycetota</taxon>
        <taxon>Actinomycetes</taxon>
        <taxon>Kitasatosporales</taxon>
        <taxon>Streptomycetaceae</taxon>
        <taxon>Streptomyces</taxon>
    </lineage>
</organism>
<dbReference type="InterPro" id="IPR000209">
    <property type="entry name" value="Peptidase_S8/S53_dom"/>
</dbReference>
<dbReference type="GO" id="GO:0006508">
    <property type="term" value="P:proteolysis"/>
    <property type="evidence" value="ECO:0007669"/>
    <property type="project" value="UniProtKB-KW"/>
</dbReference>
<feature type="active site" description="Charge relay system" evidence="5 6">
    <location>
        <position position="458"/>
    </location>
</feature>
<dbReference type="SUPFAM" id="SSF52743">
    <property type="entry name" value="Subtilisin-like"/>
    <property type="match status" value="1"/>
</dbReference>
<dbReference type="Gene3D" id="3.40.50.200">
    <property type="entry name" value="Peptidase S8/S53 domain"/>
    <property type="match status" value="1"/>
</dbReference>
<dbReference type="RefSeq" id="WP_152884588.1">
    <property type="nucleotide sequence ID" value="NZ_VJZD01000005.1"/>
</dbReference>
<dbReference type="PRINTS" id="PR00723">
    <property type="entry name" value="SUBTILISIN"/>
</dbReference>
<evidence type="ECO:0000256" key="4">
    <source>
        <dbReference type="ARBA" id="ARBA00022825"/>
    </source>
</evidence>
<feature type="chain" id="PRO_5024874186" evidence="8">
    <location>
        <begin position="30"/>
        <end position="1259"/>
    </location>
</feature>
<feature type="domain" description="Peptidase S8/S53" evidence="9">
    <location>
        <begin position="242"/>
        <end position="499"/>
    </location>
</feature>
<dbReference type="PIRSF" id="PIRSF037852">
    <property type="entry name" value="Subtilisin_rel_SAV5721"/>
    <property type="match status" value="1"/>
</dbReference>
<dbReference type="InterPro" id="IPR036852">
    <property type="entry name" value="Peptidase_S8/S53_dom_sf"/>
</dbReference>
<comment type="similarity">
    <text evidence="1 6">Belongs to the peptidase S8 family.</text>
</comment>
<keyword evidence="4 6" id="KW-0720">Serine protease</keyword>
<feature type="active site" description="Charge relay system" evidence="5 6">
    <location>
        <position position="251"/>
    </location>
</feature>
<evidence type="ECO:0000256" key="6">
    <source>
        <dbReference type="PROSITE-ProRule" id="PRU01240"/>
    </source>
</evidence>
<keyword evidence="8" id="KW-0732">Signal</keyword>
<dbReference type="InterPro" id="IPR022398">
    <property type="entry name" value="Peptidase_S8_His-AS"/>
</dbReference>
<evidence type="ECO:0000256" key="1">
    <source>
        <dbReference type="ARBA" id="ARBA00011073"/>
    </source>
</evidence>
<reference evidence="10 11" key="1">
    <citation type="submission" date="2019-07" db="EMBL/GenBank/DDBJ databases">
        <title>New species of Amycolatopsis and Streptomyces.</title>
        <authorList>
            <person name="Duangmal K."/>
            <person name="Teo W.F.A."/>
            <person name="Lipun K."/>
        </authorList>
    </citation>
    <scope>NUCLEOTIDE SEQUENCE [LARGE SCALE GENOMIC DNA]</scope>
    <source>
        <strain evidence="10 11">NBRC 109810</strain>
    </source>
</reference>
<gene>
    <name evidence="10" type="ORF">FNH09_02385</name>
</gene>
<evidence type="ECO:0000259" key="9">
    <source>
        <dbReference type="Pfam" id="PF00082"/>
    </source>
</evidence>
<dbReference type="PROSITE" id="PS00137">
    <property type="entry name" value="SUBTILASE_HIS"/>
    <property type="match status" value="1"/>
</dbReference>
<accession>A0A5N8V4V6</accession>
<keyword evidence="2 6" id="KW-0645">Protease</keyword>
<dbReference type="Gene3D" id="3.50.30.30">
    <property type="match status" value="1"/>
</dbReference>
<feature type="signal peptide" evidence="8">
    <location>
        <begin position="1"/>
        <end position="29"/>
    </location>
</feature>
<sequence>MRPHFPGRSGLPIVVGVAAMLMAIPPASATDLATSASSPEQTSSGSAPHPAGPRIVTLITGDRVTVTQGGDGPPTVTVEGPDGHRADARVTTQQGDTYVYPAAAERYVAAGLLDDRLFDVTRLIADGYDDAHTDGLPVILTYASDTRRKQGAPSLPGGSTGARALTSIDSTAVTQEHGKAATFWADLTRQNPASRTARPAQRAPALAGGVEKVWLDGKVEADLADSVAQIGAPEVWQGGDTGQGVDVAVLDTGYDTAHPDLKGVVADSASFVPGQDVDDHHGHGTHVASTIAGTGAASGGKEKGVAPGVRLHVGKVLGNDGGGYDSWIISGMEWAARDAKARVISMSLGGDRPSDGTDPLSQAVDDLSAETGTLFTIAAGNSGPSDGTVATPGAASAALTVGAVDSADALADFSSRGPRFRDDVIKPEITAPGVGILAARSQWATFGSGSYAALSGTSMATPHVAGVAALVAAEHPDWDGARIKDALVSTAHATPDIPADAGGNGRVDAEAATGQLIAIGTADAGIHTPGQASGTVTRTVTWTNSGDTSVSVTPRIEASDAPEGLFTVTDQPVTVPAHGTATVDVTTTLDRAPADARFTGRLEGVVDGKVVTRTLLAVSTHVEYHHLRVHTTDRSGAPLPGVVMNYRRKGEDLTDTVLDADLDGSTDAVVPPGTYTVWTWAAVQGVHGASSVGRALMAKADVVVGDTDADVTLDGTKLRRTEVVTPKTSTDTYIRADFHQSFKDGSPAVTDSDTLGDAFDSVWAEPMPKPSGSDLTYTVRWRMQQPQLQLSSGAQDFDDLWLQPGSGTPAEGTRSLPAVFAGDGTAAEYAAAGARGKAAVVRYVPDEGDDDDDDRTAADADDQYTAARKAGVALLVVVNDQDGRLREPTSRTDLVIAGLSRTEGETLIARIQADRTGSVPMRIAGHATTDYVYDLVHSWHGTIPDTQRYAPARSGLARVDVSFRGDTTTELDEFRFDLQPYLGVKVGLSRSVPVGAERTDWVTPAGEAGWMEEAARGVTSMQYSGLVGYPAGRTTAVQWFGPVEHPRLNESQPLPRRIGDSFDIVLPAFGDGGRDHAGVVGPGTTLQATELYRNGRLVTRADGAGIRVEDLPAGSERYRLVTTTERVAGYPYSTATRTEWAFTSTAPRSDDPQVLPLLQFDYNITTDADGVAGRDADLTVTAAALPGISSKAVDTDSVEVSYDDGRTWQRPARRGTGEGAGRVRLDAPRKARYLSLRVHASDGRGDTVTQTVIRAAGLA</sequence>
<comment type="caution">
    <text evidence="10">The sequence shown here is derived from an EMBL/GenBank/DDBJ whole genome shotgun (WGS) entry which is preliminary data.</text>
</comment>
<dbReference type="GO" id="GO:0004252">
    <property type="term" value="F:serine-type endopeptidase activity"/>
    <property type="evidence" value="ECO:0007669"/>
    <property type="project" value="UniProtKB-UniRule"/>
</dbReference>
<dbReference type="PROSITE" id="PS00138">
    <property type="entry name" value="SUBTILASE_SER"/>
    <property type="match status" value="1"/>
</dbReference>